<dbReference type="PANTHER" id="PTHR18901">
    <property type="entry name" value="2-DEOXYGLUCOSE-6-PHOSPHATE PHOSPHATASE 2"/>
    <property type="match status" value="1"/>
</dbReference>
<accession>A0A914PB81</accession>
<name>A0A914PB81_9BILA</name>
<proteinExistence type="predicted"/>
<dbReference type="GO" id="GO:0016791">
    <property type="term" value="F:phosphatase activity"/>
    <property type="evidence" value="ECO:0007669"/>
    <property type="project" value="TreeGrafter"/>
</dbReference>
<dbReference type="PANTHER" id="PTHR18901:SF38">
    <property type="entry name" value="PSEUDOURIDINE-5'-PHOSPHATASE"/>
    <property type="match status" value="1"/>
</dbReference>
<dbReference type="SFLD" id="SFLDS00003">
    <property type="entry name" value="Haloacid_Dehalogenase"/>
    <property type="match status" value="1"/>
</dbReference>
<dbReference type="SFLD" id="SFLDG01129">
    <property type="entry name" value="C1.5:_HAD__Beta-PGM__Phosphata"/>
    <property type="match status" value="1"/>
</dbReference>
<keyword evidence="1" id="KW-1185">Reference proteome</keyword>
<organism evidence="1 2">
    <name type="scientific">Panagrolaimus davidi</name>
    <dbReference type="NCBI Taxonomy" id="227884"/>
    <lineage>
        <taxon>Eukaryota</taxon>
        <taxon>Metazoa</taxon>
        <taxon>Ecdysozoa</taxon>
        <taxon>Nematoda</taxon>
        <taxon>Chromadorea</taxon>
        <taxon>Rhabditida</taxon>
        <taxon>Tylenchina</taxon>
        <taxon>Panagrolaimomorpha</taxon>
        <taxon>Panagrolaimoidea</taxon>
        <taxon>Panagrolaimidae</taxon>
        <taxon>Panagrolaimus</taxon>
    </lineage>
</organism>
<dbReference type="SUPFAM" id="SSF56784">
    <property type="entry name" value="HAD-like"/>
    <property type="match status" value="1"/>
</dbReference>
<dbReference type="Pfam" id="PF00702">
    <property type="entry name" value="Hydrolase"/>
    <property type="match status" value="1"/>
</dbReference>
<dbReference type="AlphaFoldDB" id="A0A914PB81"/>
<dbReference type="Gene3D" id="1.10.150.240">
    <property type="entry name" value="Putative phosphatase, domain 2"/>
    <property type="match status" value="1"/>
</dbReference>
<protein>
    <submittedName>
        <fullName evidence="2">Uncharacterized protein</fullName>
    </submittedName>
</protein>
<dbReference type="InterPro" id="IPR023214">
    <property type="entry name" value="HAD_sf"/>
</dbReference>
<dbReference type="WBParaSite" id="PDA_v2.g12563.t1">
    <property type="protein sequence ID" value="PDA_v2.g12563.t1"/>
    <property type="gene ID" value="PDA_v2.g12563"/>
</dbReference>
<sequence length="240" mass="26996">MSPQCPNHHITHVIFDYDGVIQDTEKVYFTANDAALRAFGKSFNNIMKAEIMGRCNAVEWILQTTGLAEFGVTVEKHDIIYNQVVEILLPDAPLMPGIVNLIEYLQRENIPYAICSAANETDFERKTRKLKPFIAKFPLIELVGEDRTVKHGKPAPDPYLATIKRFTVPPKSNKNVLVIEDSINGAKSGLAAGCTTIFVPQPEFKPFDFEERIACIKPKLAEILNTLEDFEPEKYGLPQM</sequence>
<dbReference type="InterPro" id="IPR036412">
    <property type="entry name" value="HAD-like_sf"/>
</dbReference>
<evidence type="ECO:0000313" key="2">
    <source>
        <dbReference type="WBParaSite" id="PDA_v2.g12563.t1"/>
    </source>
</evidence>
<dbReference type="Gene3D" id="3.40.50.1000">
    <property type="entry name" value="HAD superfamily/HAD-like"/>
    <property type="match status" value="1"/>
</dbReference>
<dbReference type="InterPro" id="IPR023198">
    <property type="entry name" value="PGP-like_dom2"/>
</dbReference>
<dbReference type="Proteomes" id="UP000887578">
    <property type="component" value="Unplaced"/>
</dbReference>
<reference evidence="2" key="1">
    <citation type="submission" date="2022-11" db="UniProtKB">
        <authorList>
            <consortium name="WormBaseParasite"/>
        </authorList>
    </citation>
    <scope>IDENTIFICATION</scope>
</reference>
<evidence type="ECO:0000313" key="1">
    <source>
        <dbReference type="Proteomes" id="UP000887578"/>
    </source>
</evidence>